<dbReference type="Proteomes" id="UP001162030">
    <property type="component" value="Chromosome"/>
</dbReference>
<reference evidence="2 3" key="1">
    <citation type="submission" date="2023-03" db="EMBL/GenBank/DDBJ databases">
        <authorList>
            <person name="Pearce D."/>
        </authorList>
    </citation>
    <scope>NUCLEOTIDE SEQUENCE [LARGE SCALE GENOMIC DNA]</scope>
    <source>
        <strain evidence="2">Msz</strain>
    </source>
</reference>
<keyword evidence="3" id="KW-1185">Reference proteome</keyword>
<proteinExistence type="predicted"/>
<organism evidence="2 3">
    <name type="scientific">Methylocaldum szegediense</name>
    <dbReference type="NCBI Taxonomy" id="73780"/>
    <lineage>
        <taxon>Bacteria</taxon>
        <taxon>Pseudomonadati</taxon>
        <taxon>Pseudomonadota</taxon>
        <taxon>Gammaproteobacteria</taxon>
        <taxon>Methylococcales</taxon>
        <taxon>Methylococcaceae</taxon>
        <taxon>Methylocaldum</taxon>
    </lineage>
</organism>
<sequence>MAWRGSGRVRHAERVGLVQRPIQSVQDFFRNVMRIPFLNLNSSYTSSVDALLPLERGRDNLRPQRNAHPNVSQSSRSSS</sequence>
<evidence type="ECO:0000313" key="3">
    <source>
        <dbReference type="Proteomes" id="UP001162030"/>
    </source>
</evidence>
<feature type="region of interest" description="Disordered" evidence="1">
    <location>
        <begin position="56"/>
        <end position="79"/>
    </location>
</feature>
<feature type="compositionally biased region" description="Polar residues" evidence="1">
    <location>
        <begin position="67"/>
        <end position="79"/>
    </location>
</feature>
<evidence type="ECO:0000313" key="2">
    <source>
        <dbReference type="EMBL" id="CAI8837802.1"/>
    </source>
</evidence>
<name>A0ABM9I1X4_9GAMM</name>
<evidence type="ECO:0000256" key="1">
    <source>
        <dbReference type="SAM" id="MobiDB-lite"/>
    </source>
</evidence>
<dbReference type="EMBL" id="OX458333">
    <property type="protein sequence ID" value="CAI8837802.1"/>
    <property type="molecule type" value="Genomic_DNA"/>
</dbReference>
<protein>
    <submittedName>
        <fullName evidence="2">Uncharacterized protein</fullName>
    </submittedName>
</protein>
<gene>
    <name evidence="2" type="ORF">MSZNOR_2271</name>
</gene>
<accession>A0ABM9I1X4</accession>